<sequence length="171" mass="17337">MVTGKMTTLGAGNFTVGTDIPAGLYNVTAGAGQSGNFIVNGGDSYNEVLGSADGLGVPEVRARLRKGDKIELSGLSSVTFTPVATPYVTTVKVVDLYAGTWIVGQDIAPGRYVATPGAGQSGNFIVNAEGIDEILGSADGIGVPNVTVTLHKGDVIQIAGLARVVMTPKTA</sequence>
<proteinExistence type="predicted"/>
<accession>A0ABW9QR51</accession>
<keyword evidence="2" id="KW-1185">Reference proteome</keyword>
<dbReference type="Proteomes" id="UP000437736">
    <property type="component" value="Unassembled WGS sequence"/>
</dbReference>
<name>A0ABW9QR51_9ACTN</name>
<evidence type="ECO:0000313" key="1">
    <source>
        <dbReference type="EMBL" id="MST31899.1"/>
    </source>
</evidence>
<organism evidence="1 2">
    <name type="scientific">Acidiferrimicrobium australe</name>
    <dbReference type="NCBI Taxonomy" id="2664430"/>
    <lineage>
        <taxon>Bacteria</taxon>
        <taxon>Bacillati</taxon>
        <taxon>Actinomycetota</taxon>
        <taxon>Acidimicrobiia</taxon>
        <taxon>Acidimicrobiales</taxon>
        <taxon>Acidimicrobiaceae</taxon>
        <taxon>Acidiferrimicrobium</taxon>
    </lineage>
</organism>
<dbReference type="EMBL" id="WJHE01000169">
    <property type="protein sequence ID" value="MST31899.1"/>
    <property type="molecule type" value="Genomic_DNA"/>
</dbReference>
<reference evidence="1 2" key="1">
    <citation type="submission" date="2019-11" db="EMBL/GenBank/DDBJ databases">
        <title>Acidiferrimicrobium australis gen. nov., sp. nov., an acidophilic and obligately heterotrophic, member of the Actinobacteria that catalyses dissimilatory oxido- reduction of iron isolated from metal-rich acidic water in Chile.</title>
        <authorList>
            <person name="Gonzalez D."/>
            <person name="Huber K."/>
            <person name="Hedrich S."/>
            <person name="Rojas-Villalobos C."/>
            <person name="Quatrini R."/>
            <person name="Dinamarca M.A."/>
            <person name="Schwarz A."/>
            <person name="Canales C."/>
            <person name="Nancucheo I."/>
        </authorList>
    </citation>
    <scope>NUCLEOTIDE SEQUENCE [LARGE SCALE GENOMIC DNA]</scope>
    <source>
        <strain evidence="1 2">USS-CCA1</strain>
    </source>
</reference>
<evidence type="ECO:0000313" key="2">
    <source>
        <dbReference type="Proteomes" id="UP000437736"/>
    </source>
</evidence>
<protein>
    <submittedName>
        <fullName evidence="1">Uncharacterized protein</fullName>
    </submittedName>
</protein>
<gene>
    <name evidence="1" type="ORF">GHK86_04050</name>
</gene>
<comment type="caution">
    <text evidence="1">The sequence shown here is derived from an EMBL/GenBank/DDBJ whole genome shotgun (WGS) entry which is preliminary data.</text>
</comment>